<gene>
    <name evidence="1" type="ORF">FMOSSE_LOCUS15121</name>
</gene>
<evidence type="ECO:0000313" key="1">
    <source>
        <dbReference type="EMBL" id="CAG8722825.1"/>
    </source>
</evidence>
<name>A0A9N9I6P8_FUNMO</name>
<accession>A0A9N9I6P8</accession>
<dbReference type="Proteomes" id="UP000789375">
    <property type="component" value="Unassembled WGS sequence"/>
</dbReference>
<feature type="non-terminal residue" evidence="1">
    <location>
        <position position="1"/>
    </location>
</feature>
<proteinExistence type="predicted"/>
<sequence length="52" mass="6061">ALLAALLDLRFKKLKFITQEQKKDTENELYKQYDNIKLDQSNPTPLPLTPSQ</sequence>
<dbReference type="EMBL" id="CAJVPP010014030">
    <property type="protein sequence ID" value="CAG8722825.1"/>
    <property type="molecule type" value="Genomic_DNA"/>
</dbReference>
<protein>
    <submittedName>
        <fullName evidence="1">1382_t:CDS:1</fullName>
    </submittedName>
</protein>
<organism evidence="1 2">
    <name type="scientific">Funneliformis mosseae</name>
    <name type="common">Endomycorrhizal fungus</name>
    <name type="synonym">Glomus mosseae</name>
    <dbReference type="NCBI Taxonomy" id="27381"/>
    <lineage>
        <taxon>Eukaryota</taxon>
        <taxon>Fungi</taxon>
        <taxon>Fungi incertae sedis</taxon>
        <taxon>Mucoromycota</taxon>
        <taxon>Glomeromycotina</taxon>
        <taxon>Glomeromycetes</taxon>
        <taxon>Glomerales</taxon>
        <taxon>Glomeraceae</taxon>
        <taxon>Funneliformis</taxon>
    </lineage>
</organism>
<reference evidence="1" key="1">
    <citation type="submission" date="2021-06" db="EMBL/GenBank/DDBJ databases">
        <authorList>
            <person name="Kallberg Y."/>
            <person name="Tangrot J."/>
            <person name="Rosling A."/>
        </authorList>
    </citation>
    <scope>NUCLEOTIDE SEQUENCE</scope>
    <source>
        <strain evidence="1">87-6 pot B 2015</strain>
    </source>
</reference>
<dbReference type="AlphaFoldDB" id="A0A9N9I6P8"/>
<keyword evidence="2" id="KW-1185">Reference proteome</keyword>
<evidence type="ECO:0000313" key="2">
    <source>
        <dbReference type="Proteomes" id="UP000789375"/>
    </source>
</evidence>
<comment type="caution">
    <text evidence="1">The sequence shown here is derived from an EMBL/GenBank/DDBJ whole genome shotgun (WGS) entry which is preliminary data.</text>
</comment>